<sequence>MRDVNALSTAFYKVCLTMGRLQPFFYFFLEYD</sequence>
<dbReference type="EMBL" id="BK014906">
    <property type="protein sequence ID" value="DAD81712.1"/>
    <property type="molecule type" value="Genomic_DNA"/>
</dbReference>
<name>A0A8S5MHL7_9CAUD</name>
<accession>A0A8S5MHL7</accession>
<evidence type="ECO:0000313" key="1">
    <source>
        <dbReference type="EMBL" id="DAD81712.1"/>
    </source>
</evidence>
<reference evidence="1" key="1">
    <citation type="journal article" date="2021" name="Proc. Natl. Acad. Sci. U.S.A.">
        <title>A Catalog of Tens of Thousands of Viruses from Human Metagenomes Reveals Hidden Associations with Chronic Diseases.</title>
        <authorList>
            <person name="Tisza M.J."/>
            <person name="Buck C.B."/>
        </authorList>
    </citation>
    <scope>NUCLEOTIDE SEQUENCE</scope>
    <source>
        <strain evidence="1">Ct9Ns12</strain>
    </source>
</reference>
<organism evidence="1">
    <name type="scientific">Myoviridae sp. ct9Ns12</name>
    <dbReference type="NCBI Taxonomy" id="2826626"/>
    <lineage>
        <taxon>Viruses</taxon>
        <taxon>Duplodnaviria</taxon>
        <taxon>Heunggongvirae</taxon>
        <taxon>Uroviricota</taxon>
        <taxon>Caudoviricetes</taxon>
    </lineage>
</organism>
<protein>
    <submittedName>
        <fullName evidence="1">Uncharacterized protein</fullName>
    </submittedName>
</protein>
<proteinExistence type="predicted"/>